<evidence type="ECO:0008006" key="6">
    <source>
        <dbReference type="Google" id="ProtNLM"/>
    </source>
</evidence>
<dbReference type="OrthoDB" id="654277at2759"/>
<keyword evidence="1" id="KW-0112">Calmodulin-binding</keyword>
<evidence type="ECO:0000313" key="5">
    <source>
        <dbReference type="Proteomes" id="UP000243459"/>
    </source>
</evidence>
<keyword evidence="5" id="KW-1185">Reference proteome</keyword>
<evidence type="ECO:0000256" key="1">
    <source>
        <dbReference type="ARBA" id="ARBA00022860"/>
    </source>
</evidence>
<dbReference type="InterPro" id="IPR000048">
    <property type="entry name" value="IQ_motif_EF-hand-BS"/>
</dbReference>
<organism evidence="4 5">
    <name type="scientific">Asparagus officinalis</name>
    <name type="common">Garden asparagus</name>
    <dbReference type="NCBI Taxonomy" id="4686"/>
    <lineage>
        <taxon>Eukaryota</taxon>
        <taxon>Viridiplantae</taxon>
        <taxon>Streptophyta</taxon>
        <taxon>Embryophyta</taxon>
        <taxon>Tracheophyta</taxon>
        <taxon>Spermatophyta</taxon>
        <taxon>Magnoliopsida</taxon>
        <taxon>Liliopsida</taxon>
        <taxon>Asparagales</taxon>
        <taxon>Asparagaceae</taxon>
        <taxon>Asparagoideae</taxon>
        <taxon>Asparagus</taxon>
    </lineage>
</organism>
<accession>A0A5P1ERT2</accession>
<dbReference type="AlphaFoldDB" id="A0A5P1ERT2"/>
<dbReference type="Gramene" id="ONK67281">
    <property type="protein sequence ID" value="ONK67281"/>
    <property type="gene ID" value="A4U43_C06F18510"/>
</dbReference>
<comment type="similarity">
    <text evidence="2">Belongs to the IQD family.</text>
</comment>
<evidence type="ECO:0000256" key="3">
    <source>
        <dbReference type="SAM" id="MobiDB-lite"/>
    </source>
</evidence>
<dbReference type="GO" id="GO:0005516">
    <property type="term" value="F:calmodulin binding"/>
    <property type="evidence" value="ECO:0007669"/>
    <property type="project" value="UniProtKB-KW"/>
</dbReference>
<name>A0A5P1ERT2_ASPOF</name>
<protein>
    <recommendedName>
        <fullName evidence="6">DUF4005 domain-containing protein</fullName>
    </recommendedName>
</protein>
<dbReference type="Gene3D" id="1.20.5.190">
    <property type="match status" value="1"/>
</dbReference>
<sequence>MGISSKWLKSLVGIKKQEKSRNSNDDANKSVATSHFRHRRRQSVDLDDAINEEEVVGTAQTGDLDIQSRSSSASSTSQHVQISYQTEQSLKEEWAATVIQTAFRAFLARQALRALKGLVRLQALVRGHAVRKQAAITLHCMQALVRVQARVRARRVRMTLENQIGQQHLVLGARVREIEEGWCDGVGSVEDVQAKLLKRQEAAVKRERAMAYALTHQWQAGSKQRAVPEGFEPDKNNWGWKWLDRWMAARPWENRFLDTYVKDGMTTSENESAEGKVGIKPQIISTVKKPISAIPSNISNHRRGPSQSEGSGSSSGKSKPKASYEEATGEATSKPSGIGPRSDSLPKERPAQINSQPKKRLSLQGNGVAAGKHSAYRNSAYRNSANRSFNAHKSIKEKTKQEAKS</sequence>
<dbReference type="Pfam" id="PF00612">
    <property type="entry name" value="IQ"/>
    <property type="match status" value="1"/>
</dbReference>
<evidence type="ECO:0000313" key="4">
    <source>
        <dbReference type="EMBL" id="ONK67281.1"/>
    </source>
</evidence>
<feature type="region of interest" description="Disordered" evidence="3">
    <location>
        <begin position="291"/>
        <end position="405"/>
    </location>
</feature>
<dbReference type="OMA" id="SAHNGFQ"/>
<feature type="compositionally biased region" description="Polar residues" evidence="3">
    <location>
        <begin position="376"/>
        <end position="391"/>
    </location>
</feature>
<dbReference type="Proteomes" id="UP000243459">
    <property type="component" value="Chromosome 6"/>
</dbReference>
<evidence type="ECO:0000256" key="2">
    <source>
        <dbReference type="ARBA" id="ARBA00024341"/>
    </source>
</evidence>
<dbReference type="PANTHER" id="PTHR32295:SF123">
    <property type="entry name" value="PROTEIN IQ-DOMAIN 5"/>
    <property type="match status" value="1"/>
</dbReference>
<dbReference type="PROSITE" id="PS50096">
    <property type="entry name" value="IQ"/>
    <property type="match status" value="2"/>
</dbReference>
<dbReference type="CDD" id="cd23767">
    <property type="entry name" value="IQCD"/>
    <property type="match status" value="1"/>
</dbReference>
<dbReference type="EMBL" id="CM007386">
    <property type="protein sequence ID" value="ONK67281.1"/>
    <property type="molecule type" value="Genomic_DNA"/>
</dbReference>
<proteinExistence type="inferred from homology"/>
<feature type="compositionally biased region" description="Basic and acidic residues" evidence="3">
    <location>
        <begin position="394"/>
        <end position="405"/>
    </location>
</feature>
<feature type="compositionally biased region" description="Low complexity" evidence="3">
    <location>
        <begin position="305"/>
        <end position="317"/>
    </location>
</feature>
<gene>
    <name evidence="4" type="ORF">A4U43_C06F18510</name>
</gene>
<feature type="region of interest" description="Disordered" evidence="3">
    <location>
        <begin position="15"/>
        <end position="43"/>
    </location>
</feature>
<feature type="compositionally biased region" description="Basic and acidic residues" evidence="3">
    <location>
        <begin position="15"/>
        <end position="28"/>
    </location>
</feature>
<reference evidence="5" key="1">
    <citation type="journal article" date="2017" name="Nat. Commun.">
        <title>The asparagus genome sheds light on the origin and evolution of a young Y chromosome.</title>
        <authorList>
            <person name="Harkess A."/>
            <person name="Zhou J."/>
            <person name="Xu C."/>
            <person name="Bowers J.E."/>
            <person name="Van der Hulst R."/>
            <person name="Ayyampalayam S."/>
            <person name="Mercati F."/>
            <person name="Riccardi P."/>
            <person name="McKain M.R."/>
            <person name="Kakrana A."/>
            <person name="Tang H."/>
            <person name="Ray J."/>
            <person name="Groenendijk J."/>
            <person name="Arikit S."/>
            <person name="Mathioni S.M."/>
            <person name="Nakano M."/>
            <person name="Shan H."/>
            <person name="Telgmann-Rauber A."/>
            <person name="Kanno A."/>
            <person name="Yue Z."/>
            <person name="Chen H."/>
            <person name="Li W."/>
            <person name="Chen Y."/>
            <person name="Xu X."/>
            <person name="Zhang Y."/>
            <person name="Luo S."/>
            <person name="Chen H."/>
            <person name="Gao J."/>
            <person name="Mao Z."/>
            <person name="Pires J.C."/>
            <person name="Luo M."/>
            <person name="Kudrna D."/>
            <person name="Wing R.A."/>
            <person name="Meyers B.C."/>
            <person name="Yi K."/>
            <person name="Kong H."/>
            <person name="Lavrijsen P."/>
            <person name="Sunseri F."/>
            <person name="Falavigna A."/>
            <person name="Ye Y."/>
            <person name="Leebens-Mack J.H."/>
            <person name="Chen G."/>
        </authorList>
    </citation>
    <scope>NUCLEOTIDE SEQUENCE [LARGE SCALE GENOMIC DNA]</scope>
    <source>
        <strain evidence="5">cv. DH0086</strain>
    </source>
</reference>
<dbReference type="PANTHER" id="PTHR32295">
    <property type="entry name" value="IQ-DOMAIN 5-RELATED"/>
    <property type="match status" value="1"/>
</dbReference>